<feature type="compositionally biased region" description="Polar residues" evidence="6">
    <location>
        <begin position="240"/>
        <end position="256"/>
    </location>
</feature>
<evidence type="ECO:0000313" key="8">
    <source>
        <dbReference type="EMBL" id="KIW33776.1"/>
    </source>
</evidence>
<dbReference type="InterPro" id="IPR020103">
    <property type="entry name" value="PsdUridine_synth_cat_dom_sf"/>
</dbReference>
<dbReference type="Gene3D" id="3.30.2350.10">
    <property type="entry name" value="Pseudouridine synthase"/>
    <property type="match status" value="1"/>
</dbReference>
<feature type="compositionally biased region" description="Basic and acidic residues" evidence="6">
    <location>
        <begin position="375"/>
        <end position="396"/>
    </location>
</feature>
<dbReference type="AlphaFoldDB" id="A0A0D2A023"/>
<evidence type="ECO:0000256" key="5">
    <source>
        <dbReference type="ARBA" id="ARBA00023235"/>
    </source>
</evidence>
<dbReference type="GO" id="GO:0003723">
    <property type="term" value="F:RNA binding"/>
    <property type="evidence" value="ECO:0007669"/>
    <property type="project" value="InterPro"/>
</dbReference>
<feature type="compositionally biased region" description="Basic and acidic residues" evidence="6">
    <location>
        <begin position="258"/>
        <end position="276"/>
    </location>
</feature>
<dbReference type="GO" id="GO:0005634">
    <property type="term" value="C:nucleus"/>
    <property type="evidence" value="ECO:0007669"/>
    <property type="project" value="TreeGrafter"/>
</dbReference>
<comment type="catalytic activity">
    <reaction evidence="1">
        <text>a uridine in mRNA = a pseudouridine in mRNA</text>
        <dbReference type="Rhea" id="RHEA:56644"/>
        <dbReference type="Rhea" id="RHEA-COMP:14658"/>
        <dbReference type="Rhea" id="RHEA-COMP:14659"/>
        <dbReference type="ChEBI" id="CHEBI:65314"/>
        <dbReference type="ChEBI" id="CHEBI:65315"/>
    </reaction>
</comment>
<gene>
    <name evidence="8" type="ORF">PV07_00600</name>
</gene>
<dbReference type="VEuPathDB" id="FungiDB:PV07_00600"/>
<keyword evidence="4" id="KW-0819">tRNA processing</keyword>
<evidence type="ECO:0000256" key="1">
    <source>
        <dbReference type="ARBA" id="ARBA00001166"/>
    </source>
</evidence>
<accession>A0A0D2A023</accession>
<dbReference type="HOGENOM" id="CLU_032087_4_2_1"/>
<dbReference type="InterPro" id="IPR014780">
    <property type="entry name" value="tRNA_psdUridine_synth_TruB"/>
</dbReference>
<feature type="domain" description="Pseudouridine synthase II N-terminal" evidence="7">
    <location>
        <begin position="77"/>
        <end position="212"/>
    </location>
</feature>
<dbReference type="GO" id="GO:1990481">
    <property type="term" value="P:mRNA pseudouridine synthesis"/>
    <property type="evidence" value="ECO:0007669"/>
    <property type="project" value="TreeGrafter"/>
</dbReference>
<dbReference type="PANTHER" id="PTHR13767">
    <property type="entry name" value="TRNA-PSEUDOURIDINE SYNTHASE"/>
    <property type="match status" value="1"/>
</dbReference>
<sequence>MRPSFILKMAQPSGKVLEGVFAISKPPSISSAQVLRDLQHKFAESKTFAPLLDKTRKTLEEQERHQPKRRRKSNDQIFKMGHGGTLDPLATGVLIVGLGRGSKSLSDFLGCKKTYETVVLFGKSTDTYDIMGKIVAESPTESITKQVVEDRLTGFRGKMKQIPPIYSAIKIDGMKLYEYARSGRELPRELESRDIEVSDCTLLDFYGPGEHDFRWPAEEASDEEKAVARKLMAGAEATKKSMQQEAAPTSPRSPSNGRYREQRESNNLSPDKKAELHTHHLPTQEARPANAPAARIRLTVSSGFYVRSFAHDLGVACGSYGTMAALVRSKQGDYTTIDPPPDGFVPALTYNDLEAGEDVWGPKIVEVLEKWMEKHPASSNDNRPDNRDRSNRDYHPKRFNGGGREDNRAKRSWTGQRRWEGPSRSRRRNSSSPEL</sequence>
<evidence type="ECO:0000256" key="2">
    <source>
        <dbReference type="ARBA" id="ARBA00008999"/>
    </source>
</evidence>
<dbReference type="EMBL" id="KN847040">
    <property type="protein sequence ID" value="KIW33776.1"/>
    <property type="molecule type" value="Genomic_DNA"/>
</dbReference>
<dbReference type="OrthoDB" id="9995526at2759"/>
<dbReference type="EC" id="5.4.99.25" evidence="3"/>
<dbReference type="SUPFAM" id="SSF55120">
    <property type="entry name" value="Pseudouridine synthase"/>
    <property type="match status" value="1"/>
</dbReference>
<dbReference type="GO" id="GO:0160148">
    <property type="term" value="F:tRNA pseudouridine(55) synthase activity"/>
    <property type="evidence" value="ECO:0007669"/>
    <property type="project" value="UniProtKB-EC"/>
</dbReference>
<dbReference type="InterPro" id="IPR002501">
    <property type="entry name" value="PsdUridine_synth_N"/>
</dbReference>
<dbReference type="Proteomes" id="UP000054466">
    <property type="component" value="Unassembled WGS sequence"/>
</dbReference>
<comment type="similarity">
    <text evidence="2">Belongs to the pseudouridine synthase TruB family.</text>
</comment>
<evidence type="ECO:0000313" key="9">
    <source>
        <dbReference type="Proteomes" id="UP000054466"/>
    </source>
</evidence>
<evidence type="ECO:0000256" key="6">
    <source>
        <dbReference type="SAM" id="MobiDB-lite"/>
    </source>
</evidence>
<keyword evidence="9" id="KW-1185">Reference proteome</keyword>
<organism evidence="8 9">
    <name type="scientific">Cladophialophora immunda</name>
    <dbReference type="NCBI Taxonomy" id="569365"/>
    <lineage>
        <taxon>Eukaryota</taxon>
        <taxon>Fungi</taxon>
        <taxon>Dikarya</taxon>
        <taxon>Ascomycota</taxon>
        <taxon>Pezizomycotina</taxon>
        <taxon>Eurotiomycetes</taxon>
        <taxon>Chaetothyriomycetidae</taxon>
        <taxon>Chaetothyriales</taxon>
        <taxon>Herpotrichiellaceae</taxon>
        <taxon>Cladophialophora</taxon>
    </lineage>
</organism>
<dbReference type="GO" id="GO:0006400">
    <property type="term" value="P:tRNA modification"/>
    <property type="evidence" value="ECO:0007669"/>
    <property type="project" value="TreeGrafter"/>
</dbReference>
<keyword evidence="5" id="KW-0413">Isomerase</keyword>
<evidence type="ECO:0000256" key="3">
    <source>
        <dbReference type="ARBA" id="ARBA00012787"/>
    </source>
</evidence>
<dbReference type="Pfam" id="PF01509">
    <property type="entry name" value="TruB_N"/>
    <property type="match status" value="1"/>
</dbReference>
<name>A0A0D2A023_9EURO</name>
<dbReference type="PANTHER" id="PTHR13767:SF2">
    <property type="entry name" value="PSEUDOURIDYLATE SYNTHASE TRUB1"/>
    <property type="match status" value="1"/>
</dbReference>
<dbReference type="HAMAP" id="MF_01080">
    <property type="entry name" value="TruB_bact"/>
    <property type="match status" value="1"/>
</dbReference>
<evidence type="ECO:0000259" key="7">
    <source>
        <dbReference type="Pfam" id="PF01509"/>
    </source>
</evidence>
<dbReference type="RefSeq" id="XP_016253992.1">
    <property type="nucleotide sequence ID" value="XM_016387064.1"/>
</dbReference>
<dbReference type="GeneID" id="27339794"/>
<dbReference type="STRING" id="569365.A0A0D2A023"/>
<feature type="region of interest" description="Disordered" evidence="6">
    <location>
        <begin position="375"/>
        <end position="435"/>
    </location>
</feature>
<proteinExistence type="inferred from homology"/>
<evidence type="ECO:0000256" key="4">
    <source>
        <dbReference type="ARBA" id="ARBA00022694"/>
    </source>
</evidence>
<feature type="region of interest" description="Disordered" evidence="6">
    <location>
        <begin position="236"/>
        <end position="276"/>
    </location>
</feature>
<protein>
    <recommendedName>
        <fullName evidence="3">tRNA pseudouridine(55) synthase</fullName>
        <ecNumber evidence="3">5.4.99.25</ecNumber>
    </recommendedName>
</protein>
<reference evidence="8 9" key="1">
    <citation type="submission" date="2015-01" db="EMBL/GenBank/DDBJ databases">
        <title>The Genome Sequence of Cladophialophora immunda CBS83496.</title>
        <authorList>
            <consortium name="The Broad Institute Genomics Platform"/>
            <person name="Cuomo C."/>
            <person name="de Hoog S."/>
            <person name="Gorbushina A."/>
            <person name="Stielow B."/>
            <person name="Teixiera M."/>
            <person name="Abouelleil A."/>
            <person name="Chapman S.B."/>
            <person name="Priest M."/>
            <person name="Young S.K."/>
            <person name="Wortman J."/>
            <person name="Nusbaum C."/>
            <person name="Birren B."/>
        </authorList>
    </citation>
    <scope>NUCLEOTIDE SEQUENCE [LARGE SCALE GENOMIC DNA]</scope>
    <source>
        <strain evidence="8 9">CBS 83496</strain>
    </source>
</reference>